<reference evidence="2" key="1">
    <citation type="submission" date="2021-06" db="EMBL/GenBank/DDBJ databases">
        <title>Comparative genomics, transcriptomics and evolutionary studies reveal genomic signatures of adaptation to plant cell wall in hemibiotrophic fungi.</title>
        <authorList>
            <consortium name="DOE Joint Genome Institute"/>
            <person name="Baroncelli R."/>
            <person name="Diaz J.F."/>
            <person name="Benocci T."/>
            <person name="Peng M."/>
            <person name="Battaglia E."/>
            <person name="Haridas S."/>
            <person name="Andreopoulos W."/>
            <person name="Labutti K."/>
            <person name="Pangilinan J."/>
            <person name="Floch G.L."/>
            <person name="Makela M.R."/>
            <person name="Henrissat B."/>
            <person name="Grigoriev I.V."/>
            <person name="Crouch J.A."/>
            <person name="De Vries R.P."/>
            <person name="Sukno S.A."/>
            <person name="Thon M.R."/>
        </authorList>
    </citation>
    <scope>NUCLEOTIDE SEQUENCE</scope>
    <source>
        <strain evidence="2">CBS 102054</strain>
    </source>
</reference>
<sequence>MDNVEKQRDVAQILLTKSLAERLRIISSLDPVQWTNGAVYAVMELFLCLVLVVHVILARMVSPAVTSLAAVIPVWQLVRRSGWRTWFKVGVWWCGSGGGGRDRRRGSRMGRADGTGTRNVRAELQLRFGGSVESASLGMARTDELRFLSAATKYGYHHIIDAGNLSR</sequence>
<keyword evidence="1" id="KW-0472">Membrane</keyword>
<dbReference type="GeneID" id="85477803"/>
<dbReference type="EMBL" id="JAHMHQ010000028">
    <property type="protein sequence ID" value="KAK1623620.1"/>
    <property type="molecule type" value="Genomic_DNA"/>
</dbReference>
<name>A0AAI9ZHF6_9PEZI</name>
<accession>A0AAI9ZHF6</accession>
<evidence type="ECO:0000256" key="1">
    <source>
        <dbReference type="SAM" id="Phobius"/>
    </source>
</evidence>
<organism evidence="2 3">
    <name type="scientific">Colletotrichum phormii</name>
    <dbReference type="NCBI Taxonomy" id="359342"/>
    <lineage>
        <taxon>Eukaryota</taxon>
        <taxon>Fungi</taxon>
        <taxon>Dikarya</taxon>
        <taxon>Ascomycota</taxon>
        <taxon>Pezizomycotina</taxon>
        <taxon>Sordariomycetes</taxon>
        <taxon>Hypocreomycetidae</taxon>
        <taxon>Glomerellales</taxon>
        <taxon>Glomerellaceae</taxon>
        <taxon>Colletotrichum</taxon>
        <taxon>Colletotrichum acutatum species complex</taxon>
    </lineage>
</organism>
<feature type="transmembrane region" description="Helical" evidence="1">
    <location>
        <begin position="37"/>
        <end position="57"/>
    </location>
</feature>
<dbReference type="RefSeq" id="XP_060439615.1">
    <property type="nucleotide sequence ID" value="XM_060592941.1"/>
</dbReference>
<keyword evidence="1" id="KW-1133">Transmembrane helix</keyword>
<keyword evidence="1" id="KW-0812">Transmembrane</keyword>
<gene>
    <name evidence="2" type="ORF">BDP81DRAFT_454411</name>
</gene>
<proteinExistence type="predicted"/>
<dbReference type="AlphaFoldDB" id="A0AAI9ZHF6"/>
<evidence type="ECO:0000313" key="3">
    <source>
        <dbReference type="Proteomes" id="UP001243989"/>
    </source>
</evidence>
<keyword evidence="3" id="KW-1185">Reference proteome</keyword>
<evidence type="ECO:0000313" key="2">
    <source>
        <dbReference type="EMBL" id="KAK1623620.1"/>
    </source>
</evidence>
<comment type="caution">
    <text evidence="2">The sequence shown here is derived from an EMBL/GenBank/DDBJ whole genome shotgun (WGS) entry which is preliminary data.</text>
</comment>
<dbReference type="Proteomes" id="UP001243989">
    <property type="component" value="Unassembled WGS sequence"/>
</dbReference>
<protein>
    <submittedName>
        <fullName evidence="2">Uncharacterized protein</fullName>
    </submittedName>
</protein>